<evidence type="ECO:0000256" key="2">
    <source>
        <dbReference type="ARBA" id="ARBA00022763"/>
    </source>
</evidence>
<dbReference type="PANTHER" id="PTHR11076:SF34">
    <property type="entry name" value="PROTEIN UMUC"/>
    <property type="match status" value="1"/>
</dbReference>
<keyword evidence="8" id="KW-1185">Reference proteome</keyword>
<dbReference type="Pfam" id="PF00817">
    <property type="entry name" value="IMS"/>
    <property type="match status" value="1"/>
</dbReference>
<proteinExistence type="inferred from homology"/>
<dbReference type="InterPro" id="IPR050116">
    <property type="entry name" value="DNA_polymerase-Y"/>
</dbReference>
<evidence type="ECO:0000313" key="7">
    <source>
        <dbReference type="EMBL" id="PEH90156.1"/>
    </source>
</evidence>
<dbReference type="GO" id="GO:0003684">
    <property type="term" value="F:damaged DNA binding"/>
    <property type="evidence" value="ECO:0007669"/>
    <property type="project" value="InterPro"/>
</dbReference>
<dbReference type="Gene3D" id="1.10.150.20">
    <property type="entry name" value="5' to 3' exonuclease, C-terminal subdomain"/>
    <property type="match status" value="1"/>
</dbReference>
<accession>A0A2A7UY92</accession>
<dbReference type="GO" id="GO:0042276">
    <property type="term" value="P:error-prone translesion synthesis"/>
    <property type="evidence" value="ECO:0007669"/>
    <property type="project" value="TreeGrafter"/>
</dbReference>
<dbReference type="GO" id="GO:0009432">
    <property type="term" value="P:SOS response"/>
    <property type="evidence" value="ECO:0007669"/>
    <property type="project" value="UniProtKB-KW"/>
</dbReference>
<dbReference type="GeneID" id="80802432"/>
<dbReference type="Gene3D" id="3.30.70.270">
    <property type="match status" value="1"/>
</dbReference>
<dbReference type="CDD" id="cd01700">
    <property type="entry name" value="PolY_Pol_V_umuC"/>
    <property type="match status" value="1"/>
</dbReference>
<keyword evidence="4" id="KW-0234">DNA repair</keyword>
<evidence type="ECO:0000256" key="5">
    <source>
        <dbReference type="ARBA" id="ARBA00023236"/>
    </source>
</evidence>
<dbReference type="Pfam" id="PF11799">
    <property type="entry name" value="IMS_C"/>
    <property type="match status" value="1"/>
</dbReference>
<dbReference type="GO" id="GO:0006281">
    <property type="term" value="P:DNA repair"/>
    <property type="evidence" value="ECO:0007669"/>
    <property type="project" value="UniProtKB-KW"/>
</dbReference>
<dbReference type="Proteomes" id="UP000220246">
    <property type="component" value="Unassembled WGS sequence"/>
</dbReference>
<comment type="caution">
    <text evidence="7">The sequence shown here is derived from an EMBL/GenBank/DDBJ whole genome shotgun (WGS) entry which is preliminary data.</text>
</comment>
<dbReference type="Pfam" id="PF13438">
    <property type="entry name" value="DUF4113"/>
    <property type="match status" value="1"/>
</dbReference>
<dbReference type="InterPro" id="IPR043502">
    <property type="entry name" value="DNA/RNA_pol_sf"/>
</dbReference>
<keyword evidence="5" id="KW-0742">SOS response</keyword>
<sequence length="430" mass="46846">MFALLDGNNFYVSCERVFRPSLKGLPVVVLSNNDGCAIARSEEAKALGIKMGAPYFQIRHLHDQAGLVALSANFTLYGDMSDRMHSLAAGMGPEQEIYSIDECFINLQGVRDATRRAWAIRDRVLRGIGITTCVGIAPTKTLAKLANHIAKDAERKPGSYPAELARVCNLAELPPATLQQLLQQTAVGEVWGVGRRIAKRLAEHSICTALDLARMPPAMARAQFSVVLERTVLELCGQSCISLELAPPPKQQIACTRSFGRPVTDLAPLVEAVSHFAQRAAEKLRAQQSRCGAVLVFAHSSPFRANDPRFSESATVQLVQPSSDTTVLVAAAERGIRKIYQPGYRLAKAGVMLLDLSPQTRNQPSLLPEEAEPTGRDHSALMEAMDRINQRWGKGAVAVGSAVQVSVWGMRQERRTGMCTTQLDQVPVAR</sequence>
<evidence type="ECO:0000256" key="1">
    <source>
        <dbReference type="ARBA" id="ARBA00010945"/>
    </source>
</evidence>
<evidence type="ECO:0000313" key="8">
    <source>
        <dbReference type="Proteomes" id="UP000220246"/>
    </source>
</evidence>
<name>A0A2A7UY92_COMTR</name>
<dbReference type="EMBL" id="PDEA01000001">
    <property type="protein sequence ID" value="PEH90156.1"/>
    <property type="molecule type" value="Genomic_DNA"/>
</dbReference>
<dbReference type="GO" id="GO:0005829">
    <property type="term" value="C:cytosol"/>
    <property type="evidence" value="ECO:0007669"/>
    <property type="project" value="TreeGrafter"/>
</dbReference>
<dbReference type="Gene3D" id="3.40.1170.60">
    <property type="match status" value="1"/>
</dbReference>
<evidence type="ECO:0000256" key="3">
    <source>
        <dbReference type="ARBA" id="ARBA00023199"/>
    </source>
</evidence>
<dbReference type="InterPro" id="IPR017961">
    <property type="entry name" value="DNA_pol_Y-fam_little_finger"/>
</dbReference>
<keyword evidence="2" id="KW-0227">DNA damage</keyword>
<dbReference type="AlphaFoldDB" id="A0A2A7UY92"/>
<dbReference type="RefSeq" id="WP_066533788.1">
    <property type="nucleotide sequence ID" value="NZ_PDEA01000001.1"/>
</dbReference>
<dbReference type="InterPro" id="IPR025188">
    <property type="entry name" value="DUF4113"/>
</dbReference>
<dbReference type="InterPro" id="IPR001126">
    <property type="entry name" value="UmuC"/>
</dbReference>
<dbReference type="PANTHER" id="PTHR11076">
    <property type="entry name" value="DNA REPAIR POLYMERASE UMUC / TRANSFERASE FAMILY MEMBER"/>
    <property type="match status" value="1"/>
</dbReference>
<keyword evidence="3" id="KW-0741">SOS mutagenesis</keyword>
<reference evidence="8" key="1">
    <citation type="submission" date="2017-09" db="EMBL/GenBank/DDBJ databases">
        <title>FDA dAtabase for Regulatory Grade micrObial Sequences (FDA-ARGOS): Supporting development and validation of Infectious Disease Dx tests.</title>
        <authorList>
            <person name="Minogue T."/>
            <person name="Wolcott M."/>
            <person name="Wasieloski L."/>
            <person name="Aguilar W."/>
            <person name="Moore D."/>
            <person name="Tallon L."/>
            <person name="Sadzewicz L."/>
            <person name="Ott S."/>
            <person name="Zhao X."/>
            <person name="Nagaraj S."/>
            <person name="Vavikolanu K."/>
            <person name="Aluvathingal J."/>
            <person name="Nadendla S."/>
            <person name="Sichtig H."/>
        </authorList>
    </citation>
    <scope>NUCLEOTIDE SEQUENCE [LARGE SCALE GENOMIC DNA]</scope>
    <source>
        <strain evidence="8">FDAARGOS_394</strain>
    </source>
</reference>
<comment type="similarity">
    <text evidence="1">Belongs to the DNA polymerase type-Y family.</text>
</comment>
<feature type="domain" description="UmuC" evidence="6">
    <location>
        <begin position="2"/>
        <end position="194"/>
    </location>
</feature>
<dbReference type="GO" id="GO:0003887">
    <property type="term" value="F:DNA-directed DNA polymerase activity"/>
    <property type="evidence" value="ECO:0007669"/>
    <property type="project" value="TreeGrafter"/>
</dbReference>
<protein>
    <submittedName>
        <fullName evidence="7">DNA polymerase V subunit UmuC</fullName>
    </submittedName>
</protein>
<gene>
    <name evidence="7" type="ORF">CRM82_17565</name>
</gene>
<dbReference type="STRING" id="1219032.GCA_001515545_00869"/>
<evidence type="ECO:0000256" key="4">
    <source>
        <dbReference type="ARBA" id="ARBA00023204"/>
    </source>
</evidence>
<dbReference type="OrthoDB" id="9808813at2"/>
<evidence type="ECO:0000259" key="6">
    <source>
        <dbReference type="PROSITE" id="PS50173"/>
    </source>
</evidence>
<organism evidence="7 8">
    <name type="scientific">Comamonas terrigena</name>
    <dbReference type="NCBI Taxonomy" id="32013"/>
    <lineage>
        <taxon>Bacteria</taxon>
        <taxon>Pseudomonadati</taxon>
        <taxon>Pseudomonadota</taxon>
        <taxon>Betaproteobacteria</taxon>
        <taxon>Burkholderiales</taxon>
        <taxon>Comamonadaceae</taxon>
        <taxon>Comamonas</taxon>
    </lineage>
</organism>
<dbReference type="SUPFAM" id="SSF56672">
    <property type="entry name" value="DNA/RNA polymerases"/>
    <property type="match status" value="1"/>
</dbReference>
<dbReference type="PROSITE" id="PS50173">
    <property type="entry name" value="UMUC"/>
    <property type="match status" value="1"/>
</dbReference>
<dbReference type="InterPro" id="IPR043128">
    <property type="entry name" value="Rev_trsase/Diguanyl_cyclase"/>
</dbReference>